<reference evidence="1 2" key="1">
    <citation type="journal article" date="2016" name="J. Zhejiang Univ. Sci. B">
        <title>Antibiotic resistance mechanisms of Myroides sp.</title>
        <authorList>
            <person name="Hu S."/>
            <person name="Yuan S."/>
            <person name="Qu H."/>
            <person name="Jiang T."/>
            <person name="Zhou Y."/>
            <person name="Wang M."/>
            <person name="Ming D."/>
        </authorList>
    </citation>
    <scope>NUCLEOTIDE SEQUENCE [LARGE SCALE GENOMIC DNA]</scope>
    <source>
        <strain evidence="1 2">PR63039</strain>
    </source>
</reference>
<evidence type="ECO:0000313" key="2">
    <source>
        <dbReference type="Proteomes" id="UP000069030"/>
    </source>
</evidence>
<dbReference type="Proteomes" id="UP000069030">
    <property type="component" value="Chromosome"/>
</dbReference>
<name>A0AAI8G6M3_9FLAO</name>
<evidence type="ECO:0000313" key="1">
    <source>
        <dbReference type="EMBL" id="ALU27951.1"/>
    </source>
</evidence>
<dbReference type="RefSeq" id="WP_006263978.1">
    <property type="nucleotide sequence ID" value="NZ_CP013690.1"/>
</dbReference>
<dbReference type="EMBL" id="CP013690">
    <property type="protein sequence ID" value="ALU27951.1"/>
    <property type="molecule type" value="Genomic_DNA"/>
</dbReference>
<dbReference type="GeneID" id="66976345"/>
<gene>
    <name evidence="1" type="ORF">AS202_18145</name>
</gene>
<sequence>MSTITFIDSAYPKPHLLEEFVWAGRLDESGKLWFDLHLKSKYYYLSEGEEYIEDEEEDFDDDAEYTSMSEWQSRIVWDNYHQCTLSSTYWSDEGGLLLSDGTTPFSFDLLDNREFVLNPLPLADDMLESELAFGIYLLGHDLSANHTISFTPLANKHYAIQWSGVIALAYGGFYDYIHEFKADITESKFDGFYFPTTWALEEAKKRFEQVLSNIDQYEFIDINPKSNKREYKLMLKE</sequence>
<proteinExistence type="predicted"/>
<organism evidence="1 2">
    <name type="scientific">Myroides odoratimimus</name>
    <dbReference type="NCBI Taxonomy" id="76832"/>
    <lineage>
        <taxon>Bacteria</taxon>
        <taxon>Pseudomonadati</taxon>
        <taxon>Bacteroidota</taxon>
        <taxon>Flavobacteriia</taxon>
        <taxon>Flavobacteriales</taxon>
        <taxon>Flavobacteriaceae</taxon>
        <taxon>Myroides</taxon>
    </lineage>
</organism>
<dbReference type="AlphaFoldDB" id="A0AAI8G6M3"/>
<protein>
    <submittedName>
        <fullName evidence="1">Uncharacterized protein</fullName>
    </submittedName>
</protein>
<accession>A0AAI8G6M3</accession>
<dbReference type="KEGG" id="mod:AS202_18145"/>